<gene>
    <name evidence="2" type="ORF">K491DRAFT_715574</name>
</gene>
<proteinExistence type="predicted"/>
<name>A0A6A6T8K9_9PLEO</name>
<dbReference type="OrthoDB" id="3801194at2759"/>
<dbReference type="AlphaFoldDB" id="A0A6A6T8K9"/>
<reference evidence="2" key="1">
    <citation type="journal article" date="2020" name="Stud. Mycol.">
        <title>101 Dothideomycetes genomes: a test case for predicting lifestyles and emergence of pathogens.</title>
        <authorList>
            <person name="Haridas S."/>
            <person name="Albert R."/>
            <person name="Binder M."/>
            <person name="Bloem J."/>
            <person name="Labutti K."/>
            <person name="Salamov A."/>
            <person name="Andreopoulos B."/>
            <person name="Baker S."/>
            <person name="Barry K."/>
            <person name="Bills G."/>
            <person name="Bluhm B."/>
            <person name="Cannon C."/>
            <person name="Castanera R."/>
            <person name="Culley D."/>
            <person name="Daum C."/>
            <person name="Ezra D."/>
            <person name="Gonzalez J."/>
            <person name="Henrissat B."/>
            <person name="Kuo A."/>
            <person name="Liang C."/>
            <person name="Lipzen A."/>
            <person name="Lutzoni F."/>
            <person name="Magnuson J."/>
            <person name="Mondo S."/>
            <person name="Nolan M."/>
            <person name="Ohm R."/>
            <person name="Pangilinan J."/>
            <person name="Park H.-J."/>
            <person name="Ramirez L."/>
            <person name="Alfaro M."/>
            <person name="Sun H."/>
            <person name="Tritt A."/>
            <person name="Yoshinaga Y."/>
            <person name="Zwiers L.-H."/>
            <person name="Turgeon B."/>
            <person name="Goodwin S."/>
            <person name="Spatafora J."/>
            <person name="Crous P."/>
            <person name="Grigoriev I."/>
        </authorList>
    </citation>
    <scope>NUCLEOTIDE SEQUENCE</scope>
    <source>
        <strain evidence="2">CBS 122681</strain>
    </source>
</reference>
<sequence length="285" mass="32044">MAFTSTTAKLQNPVFMAIFNNNKKANAAARMTSTHGSTGTAEECQFVPFTSHVLVSSSFHTHTINSLPPDRNLRPTTRPRDSNMSPDQVSYNKEFTDDPALLAKAQKFGEEHWWKGLCQSANKEPFYGILFEKEMFNNEGTLDIKLPGLSKIVQSMAIAYMHIIRKYGQDPPEGWTMHWAIKNDVGPYLDIFKASTNQRFGMSPPSTGFYDHSGELKALRKKRDSGESMAMPEPVEEQEAIGEGWGLIEEGDSDEFEEARSKVPNEDGYVYQVKDSKPARKGWFG</sequence>
<accession>A0A6A6T8K9</accession>
<feature type="region of interest" description="Disordered" evidence="1">
    <location>
        <begin position="65"/>
        <end position="91"/>
    </location>
</feature>
<protein>
    <submittedName>
        <fullName evidence="2">Uncharacterized protein</fullName>
    </submittedName>
</protein>
<feature type="compositionally biased region" description="Polar residues" evidence="1">
    <location>
        <begin position="82"/>
        <end position="91"/>
    </location>
</feature>
<evidence type="ECO:0000313" key="2">
    <source>
        <dbReference type="EMBL" id="KAF2656186.1"/>
    </source>
</evidence>
<organism evidence="2 3">
    <name type="scientific">Lophiostoma macrostomum CBS 122681</name>
    <dbReference type="NCBI Taxonomy" id="1314788"/>
    <lineage>
        <taxon>Eukaryota</taxon>
        <taxon>Fungi</taxon>
        <taxon>Dikarya</taxon>
        <taxon>Ascomycota</taxon>
        <taxon>Pezizomycotina</taxon>
        <taxon>Dothideomycetes</taxon>
        <taxon>Pleosporomycetidae</taxon>
        <taxon>Pleosporales</taxon>
        <taxon>Lophiostomataceae</taxon>
        <taxon>Lophiostoma</taxon>
    </lineage>
</organism>
<dbReference type="Proteomes" id="UP000799324">
    <property type="component" value="Unassembled WGS sequence"/>
</dbReference>
<keyword evidence="3" id="KW-1185">Reference proteome</keyword>
<evidence type="ECO:0000313" key="3">
    <source>
        <dbReference type="Proteomes" id="UP000799324"/>
    </source>
</evidence>
<dbReference type="EMBL" id="MU004339">
    <property type="protein sequence ID" value="KAF2656186.1"/>
    <property type="molecule type" value="Genomic_DNA"/>
</dbReference>
<evidence type="ECO:0000256" key="1">
    <source>
        <dbReference type="SAM" id="MobiDB-lite"/>
    </source>
</evidence>